<comment type="caution">
    <text evidence="1">The sequence shown here is derived from an EMBL/GenBank/DDBJ whole genome shotgun (WGS) entry which is preliminary data.</text>
</comment>
<gene>
    <name evidence="1" type="ORF">AFERRI_560211</name>
</gene>
<dbReference type="AlphaFoldDB" id="A0A060USR5"/>
<reference evidence="1" key="1">
    <citation type="submission" date="2014-03" db="EMBL/GenBank/DDBJ databases">
        <authorList>
            <person name="Genoscope - CEA"/>
        </authorList>
    </citation>
    <scope>NUCLEOTIDE SEQUENCE [LARGE SCALE GENOMIC DNA]</scope>
    <source>
        <strain evidence="1">CF27</strain>
    </source>
</reference>
<reference evidence="1" key="2">
    <citation type="submission" date="2014-07" db="EMBL/GenBank/DDBJ databases">
        <title>Initial genome analysis of the psychrotolerant acidophile Acidithiobacillus ferrivorans CF27: insights into iron and sulfur oxidation pathways and into biofilm formation.</title>
        <authorList>
            <person name="Talla E."/>
            <person name="Hedrich S."/>
            <person name="Mangenot S."/>
            <person name="Ji B."/>
            <person name="Johnson D.B."/>
            <person name="Barbe V."/>
            <person name="Bonnefoy V."/>
        </authorList>
    </citation>
    <scope>NUCLEOTIDE SEQUENCE [LARGE SCALE GENOMIC DNA]</scope>
    <source>
        <strain evidence="1">CF27</strain>
    </source>
</reference>
<organism evidence="1">
    <name type="scientific">Acidithiobacillus ferrivorans</name>
    <dbReference type="NCBI Taxonomy" id="160808"/>
    <lineage>
        <taxon>Bacteria</taxon>
        <taxon>Pseudomonadati</taxon>
        <taxon>Pseudomonadota</taxon>
        <taxon>Acidithiobacillia</taxon>
        <taxon>Acidithiobacillales</taxon>
        <taxon>Acidithiobacillaceae</taxon>
        <taxon>Acidithiobacillus</taxon>
    </lineage>
</organism>
<dbReference type="EMBL" id="CCCS020000052">
    <property type="protein sequence ID" value="CDQ11662.1"/>
    <property type="molecule type" value="Genomic_DNA"/>
</dbReference>
<evidence type="ECO:0000313" key="1">
    <source>
        <dbReference type="EMBL" id="CDQ11662.1"/>
    </source>
</evidence>
<name>A0A060USR5_9PROT</name>
<accession>A0A060USR5</accession>
<sequence>MVPIFRHDLSYHLQSQYKAALGSQTIHHRIGTYYRDTVTDYEVLNIQRNTARLINKLIKFGFLLYPA</sequence>
<protein>
    <submittedName>
        <fullName evidence="1">Uncharacterized protein</fullName>
    </submittedName>
</protein>
<proteinExistence type="predicted"/>